<dbReference type="Proteomes" id="UP000310016">
    <property type="component" value="Unassembled WGS sequence"/>
</dbReference>
<evidence type="ECO:0000259" key="1">
    <source>
        <dbReference type="Pfam" id="PF01507"/>
    </source>
</evidence>
<dbReference type="InterPro" id="IPR002500">
    <property type="entry name" value="PAPS_reduct_dom"/>
</dbReference>
<dbReference type="Gene3D" id="3.40.50.620">
    <property type="entry name" value="HUPs"/>
    <property type="match status" value="2"/>
</dbReference>
<feature type="domain" description="Phosphoadenosine phosphosulphate reductase" evidence="1">
    <location>
        <begin position="5"/>
        <end position="64"/>
    </location>
</feature>
<comment type="caution">
    <text evidence="2">The sequence shown here is derived from an EMBL/GenBank/DDBJ whole genome shotgun (WGS) entry which is preliminary data.</text>
</comment>
<evidence type="ECO:0000313" key="3">
    <source>
        <dbReference type="Proteomes" id="UP000310016"/>
    </source>
</evidence>
<dbReference type="GO" id="GO:0003824">
    <property type="term" value="F:catalytic activity"/>
    <property type="evidence" value="ECO:0007669"/>
    <property type="project" value="InterPro"/>
</dbReference>
<dbReference type="EMBL" id="SUMF01000004">
    <property type="protein sequence ID" value="TJZ75616.1"/>
    <property type="molecule type" value="Genomic_DNA"/>
</dbReference>
<feature type="domain" description="Phosphoadenosine phosphosulphate reductase" evidence="1">
    <location>
        <begin position="194"/>
        <end position="269"/>
    </location>
</feature>
<dbReference type="PANTHER" id="PTHR43196:SF2">
    <property type="entry name" value="PHOSPHOADENOSINE PHOSPHOSULFATE REDUCTASE"/>
    <property type="match status" value="1"/>
</dbReference>
<gene>
    <name evidence="2" type="ORF">FAZ21_06795</name>
</gene>
<dbReference type="Pfam" id="PF01507">
    <property type="entry name" value="PAPS_reduct"/>
    <property type="match status" value="2"/>
</dbReference>
<dbReference type="InterPro" id="IPR050128">
    <property type="entry name" value="Sulfate_adenylyltrnsfr_sub2"/>
</dbReference>
<name>A0A4U0Q3G9_9NEIS</name>
<evidence type="ECO:0000313" key="2">
    <source>
        <dbReference type="EMBL" id="TJZ75616.1"/>
    </source>
</evidence>
<dbReference type="InterPro" id="IPR014729">
    <property type="entry name" value="Rossmann-like_a/b/a_fold"/>
</dbReference>
<accession>A0A4U0Q3G9</accession>
<dbReference type="OrthoDB" id="9794018at2"/>
<proteinExistence type="predicted"/>
<reference evidence="2 3" key="1">
    <citation type="submission" date="2019-04" db="EMBL/GenBank/DDBJ databases">
        <title>Chitiniphilus eburnea sp. nov., a novel chitinolytic bacterium isolated from aquaculture sludge.</title>
        <authorList>
            <person name="Sheng M."/>
        </authorList>
    </citation>
    <scope>NUCLEOTIDE SEQUENCE [LARGE SCALE GENOMIC DNA]</scope>
    <source>
        <strain evidence="2 3">HX-2-15</strain>
    </source>
</reference>
<dbReference type="AlphaFoldDB" id="A0A4U0Q3G9"/>
<dbReference type="SUPFAM" id="SSF52402">
    <property type="entry name" value="Adenine nucleotide alpha hydrolases-like"/>
    <property type="match status" value="1"/>
</dbReference>
<sequence>MSIIHVVSVSGGKDSAATLLVALQRFGRHRVRAIFCDTGNEHQAVYDYLSYLELALDITIDRLKARFDQEIANKRMFIARDRRTRRAYHTRPVFDADNNPVWARDGRGNLRWTLAKDDGALYCALIQKTRKVGGGHKVRWSNRGKRRALSVLQPTGNSFLDLCLWRGRFPSPKAQFCTEQLKVAPAVEYQLGLVDEGHSVVSWQGVRRDESENRKNALKFERQAPGLYIYRPLVEWSAADVFKHCAAEGIQPNPLYRQGMTRVGCMPCINVNKNEMREIATRFPDEIARIAEWETLVSQASKRQAATFIPAPGITPDQASDHGIYSVVEWSRTSRGGRQYDLLASLIEPTACASAYGLCE</sequence>
<protein>
    <submittedName>
        <fullName evidence="2">Phosphoadenosine phosphosulfate reductase</fullName>
    </submittedName>
</protein>
<keyword evidence="3" id="KW-1185">Reference proteome</keyword>
<organism evidence="2 3">
    <name type="scientific">Chitiniphilus eburneus</name>
    <dbReference type="NCBI Taxonomy" id="2571148"/>
    <lineage>
        <taxon>Bacteria</taxon>
        <taxon>Pseudomonadati</taxon>
        <taxon>Pseudomonadota</taxon>
        <taxon>Betaproteobacteria</taxon>
        <taxon>Neisseriales</taxon>
        <taxon>Chitinibacteraceae</taxon>
        <taxon>Chitiniphilus</taxon>
    </lineage>
</organism>
<dbReference type="PANTHER" id="PTHR43196">
    <property type="entry name" value="SULFATE ADENYLYLTRANSFERASE SUBUNIT 2"/>
    <property type="match status" value="1"/>
</dbReference>
<dbReference type="RefSeq" id="WP_136772529.1">
    <property type="nucleotide sequence ID" value="NZ_SUMF01000004.1"/>
</dbReference>